<keyword evidence="2" id="KW-0812">Transmembrane</keyword>
<dbReference type="Proteomes" id="UP000651452">
    <property type="component" value="Unassembled WGS sequence"/>
</dbReference>
<feature type="transmembrane region" description="Helical" evidence="2">
    <location>
        <begin position="611"/>
        <end position="636"/>
    </location>
</feature>
<gene>
    <name evidence="3" type="ORF">EKO04_004748</name>
</gene>
<comment type="caution">
    <text evidence="3">The sequence shown here is derived from an EMBL/GenBank/DDBJ whole genome shotgun (WGS) entry which is preliminary data.</text>
</comment>
<evidence type="ECO:0000256" key="1">
    <source>
        <dbReference type="SAM" id="MobiDB-lite"/>
    </source>
</evidence>
<evidence type="ECO:0000313" key="4">
    <source>
        <dbReference type="Proteomes" id="UP000651452"/>
    </source>
</evidence>
<reference evidence="3" key="1">
    <citation type="submission" date="2018-12" db="EMBL/GenBank/DDBJ databases">
        <authorList>
            <person name="Syme R.A."/>
            <person name="Farfan-Caceres L."/>
            <person name="Lichtenzveig J."/>
        </authorList>
    </citation>
    <scope>NUCLEOTIDE SEQUENCE</scope>
    <source>
        <strain evidence="3">Al4</strain>
    </source>
</reference>
<feature type="transmembrane region" description="Helical" evidence="2">
    <location>
        <begin position="347"/>
        <end position="369"/>
    </location>
</feature>
<dbReference type="OrthoDB" id="3248909at2759"/>
<dbReference type="AlphaFoldDB" id="A0A8H7J343"/>
<dbReference type="Pfam" id="PF11915">
    <property type="entry name" value="DUF3433"/>
    <property type="match status" value="2"/>
</dbReference>
<feature type="region of interest" description="Disordered" evidence="1">
    <location>
        <begin position="1"/>
        <end position="107"/>
    </location>
</feature>
<organism evidence="3 4">
    <name type="scientific">Ascochyta lentis</name>
    <dbReference type="NCBI Taxonomy" id="205686"/>
    <lineage>
        <taxon>Eukaryota</taxon>
        <taxon>Fungi</taxon>
        <taxon>Dikarya</taxon>
        <taxon>Ascomycota</taxon>
        <taxon>Pezizomycotina</taxon>
        <taxon>Dothideomycetes</taxon>
        <taxon>Pleosporomycetidae</taxon>
        <taxon>Pleosporales</taxon>
        <taxon>Pleosporineae</taxon>
        <taxon>Didymellaceae</taxon>
        <taxon>Ascochyta</taxon>
    </lineage>
</organism>
<dbReference type="PANTHER" id="PTHR37544:SF3">
    <property type="entry name" value="SPRAY"/>
    <property type="match status" value="1"/>
</dbReference>
<proteinExistence type="predicted"/>
<keyword evidence="4" id="KW-1185">Reference proteome</keyword>
<feature type="transmembrane region" description="Helical" evidence="2">
    <location>
        <begin position="767"/>
        <end position="790"/>
    </location>
</feature>
<feature type="compositionally biased region" description="Polar residues" evidence="1">
    <location>
        <begin position="53"/>
        <end position="63"/>
    </location>
</feature>
<keyword evidence="2" id="KW-0472">Membrane</keyword>
<accession>A0A8H7J343</accession>
<evidence type="ECO:0000313" key="3">
    <source>
        <dbReference type="EMBL" id="KAF9697024.1"/>
    </source>
</evidence>
<keyword evidence="2" id="KW-1133">Transmembrane helix</keyword>
<feature type="region of interest" description="Disordered" evidence="1">
    <location>
        <begin position="247"/>
        <end position="267"/>
    </location>
</feature>
<dbReference type="EMBL" id="RZGK01000008">
    <property type="protein sequence ID" value="KAF9697024.1"/>
    <property type="molecule type" value="Genomic_DNA"/>
</dbReference>
<feature type="transmembrane region" description="Helical" evidence="2">
    <location>
        <begin position="510"/>
        <end position="531"/>
    </location>
</feature>
<feature type="transmembrane region" description="Helical" evidence="2">
    <location>
        <begin position="711"/>
        <end position="733"/>
    </location>
</feature>
<reference evidence="3" key="2">
    <citation type="submission" date="2020-09" db="EMBL/GenBank/DDBJ databases">
        <title>Reference genome assembly for Australian Ascochyta lentis isolate Al4.</title>
        <authorList>
            <person name="Lee R.C."/>
            <person name="Farfan-Caceres L.M."/>
            <person name="Debler J.W."/>
            <person name="Williams A.H."/>
            <person name="Henares B.M."/>
        </authorList>
    </citation>
    <scope>NUCLEOTIDE SEQUENCE</scope>
    <source>
        <strain evidence="3">Al4</strain>
    </source>
</reference>
<evidence type="ECO:0000256" key="2">
    <source>
        <dbReference type="SAM" id="Phobius"/>
    </source>
</evidence>
<dbReference type="PANTHER" id="PTHR37544">
    <property type="entry name" value="SPRAY-RELATED"/>
    <property type="match status" value="1"/>
</dbReference>
<protein>
    <submittedName>
        <fullName evidence="3">Uncharacterized protein</fullName>
    </submittedName>
</protein>
<name>A0A8H7J343_9PLEO</name>
<dbReference type="InterPro" id="IPR021840">
    <property type="entry name" value="DUF3433"/>
</dbReference>
<feature type="transmembrane region" description="Helical" evidence="2">
    <location>
        <begin position="648"/>
        <end position="666"/>
    </location>
</feature>
<feature type="transmembrane region" description="Helical" evidence="2">
    <location>
        <begin position="465"/>
        <end position="490"/>
    </location>
</feature>
<sequence>MAGVPSPLQMGSPVSERKPSVDTVPSALRVGSPATEYTKVPWDSRPPLKRKNTSGSSRLSQLFPSRPSPVSPISPSMATEASRRTSYPSPLIPAAESRRTSLASAPPVPSSFFENTAYEPSANPFEAQGVSVSLQSRSGTKKLLSWLTSLRGVPVRGGSYNRINDEESNLGRRRLRGVEEDDEPIDYFRGDVCAVQMNQIDSSKKTSSTVDTMEQQRNLSEAGYAAEYERLETQLGAGMSSIMEKPFAHTPAPIGPGSYSRQPRGLPNTEISVSQAQDAQKEAEKTGGIVAVAEIPVDISESFGGGDFETRSMMTSSTRLDKDEMQKSYFFPKDPDMPSWRPLTMGWPWLAMLVFIALALAALQEYLCWLSKKKAEEGGGLAEFKKADDLSLGAFFIWKYAPIIAFVFYGILWQMSDFEVKRLEPYYQLSQRTGATAGESLNMDYLTFMSWLVPLRALRHRQYAVIWSSLGTLIASSLVPVLQSASITVYPPKDDRISKEPKYIRIDAPWSRAVSGCLVFVAFCGGALMYAMRRKSGLLSNPQGIAGIAAMATRSHILTDFHGLDEAPLEKIHKQLRHRRYILHKSSLWQGEYIRNAKEKHHEHSADPRPLMLRLISGVPFIAYIVLVTAAVPVFTFMEQTSVVTDKIPFLLTGLATIIKILWNTMNCDVRMLQPFYILSKRGAPAKTLTLDYAGTNPLFLPFLALFNGHWLVALVALGSILAELLTVCVSSITVDGTRFIPGKGGDSDAKQDAKDRHNQEQSFRSFWVSLTLSILILLYLVSIALVTYARRSHKFMPRQIGTMASVLALIHQSKMLTRSFVDTETLTSGQMTRHLEKQGKTYALGWFTGRDDDEHLGIDEEPVTRGYVYGEKWRSTRVLGNQIGTWDQY</sequence>
<feature type="transmembrane region" description="Helical" evidence="2">
    <location>
        <begin position="390"/>
        <end position="413"/>
    </location>
</feature>